<dbReference type="Proteomes" id="UP000051660">
    <property type="component" value="Unassembled WGS sequence"/>
</dbReference>
<dbReference type="Gene3D" id="3.10.580.10">
    <property type="entry name" value="CBS-domain"/>
    <property type="match status" value="1"/>
</dbReference>
<dbReference type="AlphaFoldDB" id="A0A0R3MCH5"/>
<reference evidence="4 5" key="1">
    <citation type="submission" date="2014-03" db="EMBL/GenBank/DDBJ databases">
        <title>Bradyrhizobium valentinum sp. nov., isolated from effective nodules of Lupinus mariae-josephae, a lupine endemic of basic-lime soils in Eastern Spain.</title>
        <authorList>
            <person name="Duran D."/>
            <person name="Rey L."/>
            <person name="Navarro A."/>
            <person name="Busquets A."/>
            <person name="Imperial J."/>
            <person name="Ruiz-Argueso T."/>
        </authorList>
    </citation>
    <scope>NUCLEOTIDE SEQUENCE [LARGE SCALE GENOMIC DNA]</scope>
    <source>
        <strain evidence="4 5">CCBAU 23086</strain>
    </source>
</reference>
<evidence type="ECO:0000256" key="1">
    <source>
        <dbReference type="ARBA" id="ARBA00023122"/>
    </source>
</evidence>
<accession>A0A0R3MCH5</accession>
<proteinExistence type="predicted"/>
<dbReference type="InterPro" id="IPR046342">
    <property type="entry name" value="CBS_dom_sf"/>
</dbReference>
<evidence type="ECO:0000256" key="2">
    <source>
        <dbReference type="PROSITE-ProRule" id="PRU00703"/>
    </source>
</evidence>
<dbReference type="SUPFAM" id="SSF54631">
    <property type="entry name" value="CBS-domain pair"/>
    <property type="match status" value="1"/>
</dbReference>
<dbReference type="PROSITE" id="PS51371">
    <property type="entry name" value="CBS"/>
    <property type="match status" value="1"/>
</dbReference>
<evidence type="ECO:0000313" key="4">
    <source>
        <dbReference type="EMBL" id="KRR15573.1"/>
    </source>
</evidence>
<protein>
    <recommendedName>
        <fullName evidence="3">CBS domain-containing protein</fullName>
    </recommendedName>
</protein>
<evidence type="ECO:0000313" key="5">
    <source>
        <dbReference type="Proteomes" id="UP000051660"/>
    </source>
</evidence>
<dbReference type="PANTHER" id="PTHR43080">
    <property type="entry name" value="CBS DOMAIN-CONTAINING PROTEIN CBSX3, MITOCHONDRIAL"/>
    <property type="match status" value="1"/>
</dbReference>
<dbReference type="PANTHER" id="PTHR43080:SF2">
    <property type="entry name" value="CBS DOMAIN-CONTAINING PROTEIN"/>
    <property type="match status" value="1"/>
</dbReference>
<dbReference type="Pfam" id="PF00571">
    <property type="entry name" value="CBS"/>
    <property type="match status" value="2"/>
</dbReference>
<name>A0A0R3MCH5_9BRAD</name>
<feature type="domain" description="CBS" evidence="3">
    <location>
        <begin position="46"/>
        <end position="102"/>
    </location>
</feature>
<dbReference type="SMART" id="SM00116">
    <property type="entry name" value="CBS"/>
    <property type="match status" value="1"/>
</dbReference>
<organism evidence="4 5">
    <name type="scientific">Bradyrhizobium lablabi</name>
    <dbReference type="NCBI Taxonomy" id="722472"/>
    <lineage>
        <taxon>Bacteria</taxon>
        <taxon>Pseudomonadati</taxon>
        <taxon>Pseudomonadota</taxon>
        <taxon>Alphaproteobacteria</taxon>
        <taxon>Hyphomicrobiales</taxon>
        <taxon>Nitrobacteraceae</taxon>
        <taxon>Bradyrhizobium</taxon>
    </lineage>
</organism>
<dbReference type="InterPro" id="IPR000644">
    <property type="entry name" value="CBS_dom"/>
</dbReference>
<gene>
    <name evidence="4" type="ORF">CQ14_04580</name>
</gene>
<dbReference type="InterPro" id="IPR051257">
    <property type="entry name" value="Diverse_CBS-Domain"/>
</dbReference>
<dbReference type="EMBL" id="LLYB01000134">
    <property type="protein sequence ID" value="KRR15573.1"/>
    <property type="molecule type" value="Genomic_DNA"/>
</dbReference>
<evidence type="ECO:0000259" key="3">
    <source>
        <dbReference type="PROSITE" id="PS51371"/>
    </source>
</evidence>
<keyword evidence="1 2" id="KW-0129">CBS domain</keyword>
<sequence length="118" mass="13325">MAEKNIGFLVVLENGKIVGVLSERDCMRRVVLARKYPEVTLVVDVMVRDVVTANLESTFADCLRLMHTNGIRHLPVVDNEKPVGVISVRDLLREAVEHHTKVISELERERMTMLTSTA</sequence>
<comment type="caution">
    <text evidence="4">The sequence shown here is derived from an EMBL/GenBank/DDBJ whole genome shotgun (WGS) entry which is preliminary data.</text>
</comment>